<dbReference type="Gramene" id="TKW33115">
    <property type="protein sequence ID" value="TKW33115"/>
    <property type="gene ID" value="SEVIR_2G212540v2"/>
</dbReference>
<name>A0A4U6VVL9_SETVI</name>
<dbReference type="AlphaFoldDB" id="A0A4U6VVL9"/>
<gene>
    <name evidence="1" type="ORF">SEVIR_2G212540v2</name>
</gene>
<dbReference type="Proteomes" id="UP000298652">
    <property type="component" value="Chromosome 2"/>
</dbReference>
<protein>
    <submittedName>
        <fullName evidence="1">Uncharacterized protein</fullName>
    </submittedName>
</protein>
<accession>A0A4U6VVL9</accession>
<evidence type="ECO:0000313" key="1">
    <source>
        <dbReference type="EMBL" id="TKW33115.1"/>
    </source>
</evidence>
<evidence type="ECO:0000313" key="2">
    <source>
        <dbReference type="Proteomes" id="UP000298652"/>
    </source>
</evidence>
<dbReference type="EMBL" id="CM016553">
    <property type="protein sequence ID" value="TKW33115.1"/>
    <property type="molecule type" value="Genomic_DNA"/>
</dbReference>
<keyword evidence="2" id="KW-1185">Reference proteome</keyword>
<sequence>MALHCLRLRGPDGSVAVSRVFGENQAGEGSALSHQRCNVSPREHECWDEEKSIAKAVITPCVP</sequence>
<proteinExistence type="predicted"/>
<reference evidence="1" key="1">
    <citation type="submission" date="2019-03" db="EMBL/GenBank/DDBJ databases">
        <title>WGS assembly of Setaria viridis.</title>
        <authorList>
            <person name="Huang P."/>
            <person name="Jenkins J."/>
            <person name="Grimwood J."/>
            <person name="Barry K."/>
            <person name="Healey A."/>
            <person name="Mamidi S."/>
            <person name="Sreedasyam A."/>
            <person name="Shu S."/>
            <person name="Feldman M."/>
            <person name="Wu J."/>
            <person name="Yu Y."/>
            <person name="Chen C."/>
            <person name="Johnson J."/>
            <person name="Rokhsar D."/>
            <person name="Baxter I."/>
            <person name="Schmutz J."/>
            <person name="Brutnell T."/>
            <person name="Kellogg E."/>
        </authorList>
    </citation>
    <scope>NUCLEOTIDE SEQUENCE [LARGE SCALE GENOMIC DNA]</scope>
</reference>
<organism evidence="1 2">
    <name type="scientific">Setaria viridis</name>
    <name type="common">Green bristlegrass</name>
    <name type="synonym">Setaria italica subsp. viridis</name>
    <dbReference type="NCBI Taxonomy" id="4556"/>
    <lineage>
        <taxon>Eukaryota</taxon>
        <taxon>Viridiplantae</taxon>
        <taxon>Streptophyta</taxon>
        <taxon>Embryophyta</taxon>
        <taxon>Tracheophyta</taxon>
        <taxon>Spermatophyta</taxon>
        <taxon>Magnoliopsida</taxon>
        <taxon>Liliopsida</taxon>
        <taxon>Poales</taxon>
        <taxon>Poaceae</taxon>
        <taxon>PACMAD clade</taxon>
        <taxon>Panicoideae</taxon>
        <taxon>Panicodae</taxon>
        <taxon>Paniceae</taxon>
        <taxon>Cenchrinae</taxon>
        <taxon>Setaria</taxon>
    </lineage>
</organism>